<dbReference type="InterPro" id="IPR017452">
    <property type="entry name" value="GPCR_Rhodpsn_7TM"/>
</dbReference>
<feature type="domain" description="G-protein coupled receptors family 1 profile" evidence="14">
    <location>
        <begin position="1"/>
        <end position="86"/>
    </location>
</feature>
<dbReference type="InterPro" id="IPR000725">
    <property type="entry name" value="Olfact_rcpt"/>
</dbReference>
<comment type="subcellular location">
    <subcellularLocation>
        <location evidence="1">Cell membrane</location>
        <topology evidence="1">Multi-pass membrane protein</topology>
    </subcellularLocation>
</comment>
<proteinExistence type="predicted"/>
<keyword evidence="2" id="KW-1003">Cell membrane</keyword>
<feature type="transmembrane region" description="Helical" evidence="13">
    <location>
        <begin position="37"/>
        <end position="57"/>
    </location>
</feature>
<evidence type="ECO:0000256" key="4">
    <source>
        <dbReference type="ARBA" id="ARBA00022692"/>
    </source>
</evidence>
<evidence type="ECO:0000256" key="12">
    <source>
        <dbReference type="ARBA" id="ARBA00023224"/>
    </source>
</evidence>
<evidence type="ECO:0000256" key="8">
    <source>
        <dbReference type="ARBA" id="ARBA00023136"/>
    </source>
</evidence>
<evidence type="ECO:0000313" key="16">
    <source>
        <dbReference type="Proteomes" id="UP001295444"/>
    </source>
</evidence>
<evidence type="ECO:0000256" key="13">
    <source>
        <dbReference type="SAM" id="Phobius"/>
    </source>
</evidence>
<feature type="non-terminal residue" evidence="15">
    <location>
        <position position="1"/>
    </location>
</feature>
<accession>A0AAD1RL38</accession>
<evidence type="ECO:0000259" key="14">
    <source>
        <dbReference type="PROSITE" id="PS50262"/>
    </source>
</evidence>
<sequence length="147" mass="16611">NMIFVPFVFIVITYILISFMFIGISSKTGRRKFLSTCSSHLISVCTYYVSLITVYMIPSGENSVNVNKFRSLLYIVGTPLANPIIYSFRNQEIKDPFVHVPVQRLSKNLGEGASSLQDLGRAQIPYTSYRSINSSCWSVYWAKGLMS</sequence>
<gene>
    <name evidence="15" type="ORF">PECUL_23A042107</name>
</gene>
<keyword evidence="11" id="KW-0325">Glycoprotein</keyword>
<feature type="transmembrane region" description="Helical" evidence="13">
    <location>
        <begin position="69"/>
        <end position="88"/>
    </location>
</feature>
<evidence type="ECO:0000256" key="2">
    <source>
        <dbReference type="ARBA" id="ARBA00022475"/>
    </source>
</evidence>
<keyword evidence="16" id="KW-1185">Reference proteome</keyword>
<keyword evidence="3" id="KW-0716">Sensory transduction</keyword>
<evidence type="ECO:0000256" key="6">
    <source>
        <dbReference type="ARBA" id="ARBA00022989"/>
    </source>
</evidence>
<dbReference type="PANTHER" id="PTHR24242:SF253">
    <property type="entry name" value="OLFACTORY RECEPTOR-RELATED"/>
    <property type="match status" value="1"/>
</dbReference>
<dbReference type="PROSITE" id="PS50262">
    <property type="entry name" value="G_PROTEIN_RECEP_F1_2"/>
    <property type="match status" value="1"/>
</dbReference>
<dbReference type="GO" id="GO:0005886">
    <property type="term" value="C:plasma membrane"/>
    <property type="evidence" value="ECO:0007669"/>
    <property type="project" value="UniProtKB-SubCell"/>
</dbReference>
<evidence type="ECO:0000256" key="1">
    <source>
        <dbReference type="ARBA" id="ARBA00004651"/>
    </source>
</evidence>
<name>A0AAD1RL38_PELCU</name>
<evidence type="ECO:0000256" key="5">
    <source>
        <dbReference type="ARBA" id="ARBA00022725"/>
    </source>
</evidence>
<reference evidence="15" key="1">
    <citation type="submission" date="2022-03" db="EMBL/GenBank/DDBJ databases">
        <authorList>
            <person name="Alioto T."/>
            <person name="Alioto T."/>
            <person name="Gomez Garrido J."/>
        </authorList>
    </citation>
    <scope>NUCLEOTIDE SEQUENCE</scope>
</reference>
<dbReference type="InterPro" id="IPR050939">
    <property type="entry name" value="Olfactory_GPCR1"/>
</dbReference>
<dbReference type="EMBL" id="OW240914">
    <property type="protein sequence ID" value="CAH2272544.1"/>
    <property type="molecule type" value="Genomic_DNA"/>
</dbReference>
<keyword evidence="9" id="KW-1015">Disulfide bond</keyword>
<organism evidence="15 16">
    <name type="scientific">Pelobates cultripes</name>
    <name type="common">Western spadefoot toad</name>
    <dbReference type="NCBI Taxonomy" id="61616"/>
    <lineage>
        <taxon>Eukaryota</taxon>
        <taxon>Metazoa</taxon>
        <taxon>Chordata</taxon>
        <taxon>Craniata</taxon>
        <taxon>Vertebrata</taxon>
        <taxon>Euteleostomi</taxon>
        <taxon>Amphibia</taxon>
        <taxon>Batrachia</taxon>
        <taxon>Anura</taxon>
        <taxon>Pelobatoidea</taxon>
        <taxon>Pelobatidae</taxon>
        <taxon>Pelobates</taxon>
    </lineage>
</organism>
<keyword evidence="8 13" id="KW-0472">Membrane</keyword>
<keyword evidence="4 13" id="KW-0812">Transmembrane</keyword>
<keyword evidence="7" id="KW-0297">G-protein coupled receptor</keyword>
<evidence type="ECO:0000256" key="3">
    <source>
        <dbReference type="ARBA" id="ARBA00022606"/>
    </source>
</evidence>
<dbReference type="GO" id="GO:0004984">
    <property type="term" value="F:olfactory receptor activity"/>
    <property type="evidence" value="ECO:0007669"/>
    <property type="project" value="InterPro"/>
</dbReference>
<dbReference type="PANTHER" id="PTHR24242">
    <property type="entry name" value="G-PROTEIN COUPLED RECEPTOR"/>
    <property type="match status" value="1"/>
</dbReference>
<protein>
    <submittedName>
        <fullName evidence="15">Olfactory receptor 11L1-like</fullName>
    </submittedName>
</protein>
<dbReference type="Gene3D" id="1.20.1070.10">
    <property type="entry name" value="Rhodopsin 7-helix transmembrane proteins"/>
    <property type="match status" value="1"/>
</dbReference>
<evidence type="ECO:0000313" key="15">
    <source>
        <dbReference type="EMBL" id="CAH2272544.1"/>
    </source>
</evidence>
<feature type="non-terminal residue" evidence="15">
    <location>
        <position position="147"/>
    </location>
</feature>
<keyword evidence="10 15" id="KW-0675">Receptor</keyword>
<keyword evidence="6 13" id="KW-1133">Transmembrane helix</keyword>
<feature type="transmembrane region" description="Helical" evidence="13">
    <location>
        <begin position="6"/>
        <end position="25"/>
    </location>
</feature>
<dbReference type="Proteomes" id="UP001295444">
    <property type="component" value="Chromosome 03"/>
</dbReference>
<dbReference type="SUPFAM" id="SSF81321">
    <property type="entry name" value="Family A G protein-coupled receptor-like"/>
    <property type="match status" value="1"/>
</dbReference>
<evidence type="ECO:0000256" key="10">
    <source>
        <dbReference type="ARBA" id="ARBA00023170"/>
    </source>
</evidence>
<dbReference type="GO" id="GO:0004930">
    <property type="term" value="F:G protein-coupled receptor activity"/>
    <property type="evidence" value="ECO:0007669"/>
    <property type="project" value="UniProtKB-KW"/>
</dbReference>
<dbReference type="AlphaFoldDB" id="A0AAD1RL38"/>
<evidence type="ECO:0000256" key="11">
    <source>
        <dbReference type="ARBA" id="ARBA00023180"/>
    </source>
</evidence>
<dbReference type="Pfam" id="PF13853">
    <property type="entry name" value="7tm_4"/>
    <property type="match status" value="1"/>
</dbReference>
<evidence type="ECO:0000256" key="7">
    <source>
        <dbReference type="ARBA" id="ARBA00023040"/>
    </source>
</evidence>
<evidence type="ECO:0000256" key="9">
    <source>
        <dbReference type="ARBA" id="ARBA00023157"/>
    </source>
</evidence>
<keyword evidence="5" id="KW-0552">Olfaction</keyword>
<keyword evidence="12" id="KW-0807">Transducer</keyword>